<reference evidence="1" key="1">
    <citation type="submission" date="2016-05" db="EMBL/GenBank/DDBJ databases">
        <authorList>
            <person name="Lavstsen T."/>
            <person name="Jespersen J.S."/>
        </authorList>
    </citation>
    <scope>NUCLEOTIDE SEQUENCE</scope>
    <source>
        <tissue evidence="1">Brain</tissue>
    </source>
</reference>
<organism evidence="1">
    <name type="scientific">Nothobranchius rachovii</name>
    <name type="common">bluefin notho</name>
    <dbReference type="NCBI Taxonomy" id="451742"/>
    <lineage>
        <taxon>Eukaryota</taxon>
        <taxon>Metazoa</taxon>
        <taxon>Chordata</taxon>
        <taxon>Craniata</taxon>
        <taxon>Vertebrata</taxon>
        <taxon>Euteleostomi</taxon>
        <taxon>Actinopterygii</taxon>
        <taxon>Neopterygii</taxon>
        <taxon>Teleostei</taxon>
        <taxon>Neoteleostei</taxon>
        <taxon>Acanthomorphata</taxon>
        <taxon>Ovalentaria</taxon>
        <taxon>Atherinomorphae</taxon>
        <taxon>Cyprinodontiformes</taxon>
        <taxon>Nothobranchiidae</taxon>
        <taxon>Nothobranchius</taxon>
    </lineage>
</organism>
<protein>
    <submittedName>
        <fullName evidence="1">Uncharacterized protein</fullName>
    </submittedName>
</protein>
<gene>
    <name evidence="1" type="primary">Nfu_g_1_026015</name>
</gene>
<dbReference type="AlphaFoldDB" id="A0A1A8R2W1"/>
<dbReference type="EMBL" id="HAEI01006951">
    <property type="protein sequence ID" value="SBR99783.1"/>
    <property type="molecule type" value="Transcribed_RNA"/>
</dbReference>
<accession>A0A1A8R2W1</accession>
<sequence length="71" mass="8146">MTIKQTQLYALSNNSEEETMYHKLQVKLKQTLIPYNCLYFNIVVFHKLNPAPCTPFPLLSLLDKLCEGGSL</sequence>
<feature type="non-terminal residue" evidence="1">
    <location>
        <position position="71"/>
    </location>
</feature>
<proteinExistence type="predicted"/>
<name>A0A1A8R2W1_9TELE</name>
<evidence type="ECO:0000313" key="1">
    <source>
        <dbReference type="EMBL" id="SBR99783.1"/>
    </source>
</evidence>
<reference evidence="1" key="2">
    <citation type="submission" date="2016-06" db="EMBL/GenBank/DDBJ databases">
        <title>The genome of a short-lived fish provides insights into sex chromosome evolution and the genetic control of aging.</title>
        <authorList>
            <person name="Reichwald K."/>
            <person name="Felder M."/>
            <person name="Petzold A."/>
            <person name="Koch P."/>
            <person name="Groth M."/>
            <person name="Platzer M."/>
        </authorList>
    </citation>
    <scope>NUCLEOTIDE SEQUENCE</scope>
    <source>
        <tissue evidence="1">Brain</tissue>
    </source>
</reference>